<name>A0A6V7PGP7_ANACO</name>
<dbReference type="AlphaFoldDB" id="A0A6V7PGP7"/>
<sequence>MRAWGPLLSLSLSFAPHTLSHPFSLSLSRRRKEREEEEEEEEEGEEEKEEGEDQEEEIIFFLLSFKLGASLELGIEVSECVGEDGSSIRRASAKLSPKRALEGVCWPEESRRRPRIATSSLVATRHYQKVGGAIPKQLNCSLCLSPSSSTPGEDRGKGIAP</sequence>
<evidence type="ECO:0000313" key="3">
    <source>
        <dbReference type="EMBL" id="CAD1830025.1"/>
    </source>
</evidence>
<reference evidence="3" key="1">
    <citation type="submission" date="2020-07" db="EMBL/GenBank/DDBJ databases">
        <authorList>
            <person name="Lin J."/>
        </authorList>
    </citation>
    <scope>NUCLEOTIDE SEQUENCE</scope>
</reference>
<gene>
    <name evidence="3" type="ORF">CB5_LOCUS13236</name>
</gene>
<feature type="compositionally biased region" description="Acidic residues" evidence="1">
    <location>
        <begin position="35"/>
        <end position="55"/>
    </location>
</feature>
<evidence type="ECO:0000256" key="2">
    <source>
        <dbReference type="SAM" id="SignalP"/>
    </source>
</evidence>
<evidence type="ECO:0000256" key="1">
    <source>
        <dbReference type="SAM" id="MobiDB-lite"/>
    </source>
</evidence>
<dbReference type="EMBL" id="LR862130">
    <property type="protein sequence ID" value="CAD1830025.1"/>
    <property type="molecule type" value="Genomic_DNA"/>
</dbReference>
<proteinExistence type="predicted"/>
<feature type="signal peptide" evidence="2">
    <location>
        <begin position="1"/>
        <end position="20"/>
    </location>
</feature>
<feature type="region of interest" description="Disordered" evidence="1">
    <location>
        <begin position="25"/>
        <end position="55"/>
    </location>
</feature>
<accession>A0A6V7PGP7</accession>
<feature type="chain" id="PRO_5027619205" description="Secreted protein" evidence="2">
    <location>
        <begin position="21"/>
        <end position="161"/>
    </location>
</feature>
<organism evidence="3">
    <name type="scientific">Ananas comosus var. bracteatus</name>
    <name type="common">red pineapple</name>
    <dbReference type="NCBI Taxonomy" id="296719"/>
    <lineage>
        <taxon>Eukaryota</taxon>
        <taxon>Viridiplantae</taxon>
        <taxon>Streptophyta</taxon>
        <taxon>Embryophyta</taxon>
        <taxon>Tracheophyta</taxon>
        <taxon>Spermatophyta</taxon>
        <taxon>Magnoliopsida</taxon>
        <taxon>Liliopsida</taxon>
        <taxon>Poales</taxon>
        <taxon>Bromeliaceae</taxon>
        <taxon>Bromelioideae</taxon>
        <taxon>Ananas</taxon>
    </lineage>
</organism>
<evidence type="ECO:0008006" key="4">
    <source>
        <dbReference type="Google" id="ProtNLM"/>
    </source>
</evidence>
<keyword evidence="2" id="KW-0732">Signal</keyword>
<protein>
    <recommendedName>
        <fullName evidence="4">Secreted protein</fullName>
    </recommendedName>
</protein>